<dbReference type="SMART" id="SM00822">
    <property type="entry name" value="PKS_KR"/>
    <property type="match status" value="1"/>
</dbReference>
<keyword evidence="5" id="KW-0045">Antibiotic biosynthesis</keyword>
<evidence type="ECO:0000256" key="3">
    <source>
        <dbReference type="ARBA" id="ARBA00022553"/>
    </source>
</evidence>
<dbReference type="SMART" id="SM00825">
    <property type="entry name" value="PKS_KS"/>
    <property type="match status" value="1"/>
</dbReference>
<dbReference type="Pfam" id="PF08659">
    <property type="entry name" value="KR"/>
    <property type="match status" value="1"/>
</dbReference>
<dbReference type="Gene3D" id="3.30.70.250">
    <property type="entry name" value="Malonyl-CoA ACP transacylase, ACP-binding"/>
    <property type="match status" value="1"/>
</dbReference>
<dbReference type="Gene3D" id="3.40.366.10">
    <property type="entry name" value="Malonyl-Coenzyme A Acyl Carrier Protein, domain 2"/>
    <property type="match status" value="1"/>
</dbReference>
<evidence type="ECO:0000256" key="7">
    <source>
        <dbReference type="ARBA" id="ARBA00023315"/>
    </source>
</evidence>
<keyword evidence="6" id="KW-0511">Multifunctional enzyme</keyword>
<evidence type="ECO:0000256" key="2">
    <source>
        <dbReference type="ARBA" id="ARBA00022450"/>
    </source>
</evidence>
<feature type="domain" description="Carrier" evidence="10">
    <location>
        <begin position="1776"/>
        <end position="1851"/>
    </location>
</feature>
<dbReference type="SUPFAM" id="SSF47336">
    <property type="entry name" value="ACP-like"/>
    <property type="match status" value="1"/>
</dbReference>
<dbReference type="PROSITE" id="PS52019">
    <property type="entry name" value="PKS_MFAS_DH"/>
    <property type="match status" value="1"/>
</dbReference>
<dbReference type="Gene3D" id="3.40.50.1820">
    <property type="entry name" value="alpha/beta hydrolase"/>
    <property type="match status" value="1"/>
</dbReference>
<gene>
    <name evidence="13" type="ORF">ACFFTU_29385</name>
</gene>
<feature type="domain" description="Ketosynthase family 3 (KS3)" evidence="11">
    <location>
        <begin position="6"/>
        <end position="433"/>
    </location>
</feature>
<feature type="region of interest" description="Disordered" evidence="9">
    <location>
        <begin position="1665"/>
        <end position="1688"/>
    </location>
</feature>
<dbReference type="InterPro" id="IPR036291">
    <property type="entry name" value="NAD(P)-bd_dom_sf"/>
</dbReference>
<dbReference type="PROSITE" id="PS00012">
    <property type="entry name" value="PHOSPHOPANTETHEINE"/>
    <property type="match status" value="1"/>
</dbReference>
<dbReference type="InterPro" id="IPR009081">
    <property type="entry name" value="PP-bd_ACP"/>
</dbReference>
<dbReference type="Pfam" id="PF21394">
    <property type="entry name" value="Beta-ketacyl_N"/>
    <property type="match status" value="1"/>
</dbReference>
<evidence type="ECO:0000256" key="9">
    <source>
        <dbReference type="SAM" id="MobiDB-lite"/>
    </source>
</evidence>
<dbReference type="InterPro" id="IPR050091">
    <property type="entry name" value="PKS_NRPS_Biosynth_Enz"/>
</dbReference>
<evidence type="ECO:0000259" key="11">
    <source>
        <dbReference type="PROSITE" id="PS52004"/>
    </source>
</evidence>
<dbReference type="InterPro" id="IPR049490">
    <property type="entry name" value="C883_1060-like_KR_N"/>
</dbReference>
<dbReference type="Gene3D" id="3.40.47.10">
    <property type="match status" value="1"/>
</dbReference>
<dbReference type="PANTHER" id="PTHR43775:SF51">
    <property type="entry name" value="INACTIVE PHENOLPHTHIOCEROL SYNTHESIS POLYKETIDE SYNTHASE TYPE I PKS1-RELATED"/>
    <property type="match status" value="1"/>
</dbReference>
<accession>A0ABV5PLR1</accession>
<dbReference type="InterPro" id="IPR016036">
    <property type="entry name" value="Malonyl_transacylase_ACP-bd"/>
</dbReference>
<evidence type="ECO:0000259" key="10">
    <source>
        <dbReference type="PROSITE" id="PS50075"/>
    </source>
</evidence>
<sequence>MEKGRSGHIAVIGMAGKFPGARGVEELWQNLVSGVDSITYFSDEELLAAGVSPKQIADPNYIKAAPLSPDTELFDPGYFGMTVREAEVLDPQHRAFLEACDGSLQSAGYSPNRFSGRIGVYGGVGVNNYLDLYVKPNPDAYKLLGGLTANIANISDYVATGVSYRLGLEGPALTCLTACSTSLVALHLACQALRDGECEMALAGGVEEFLPKISGYEYSEGGMYSPDARVRAFDAKARGTIFGSGSGAVLLKPVETALADRDNIIGVIRSTAINNDGSRKGAFSAPSGDGQYAAVMDAWNKSGVDPSTVSYVEAHGTGTFVGDPIEVNALSRAFSEFTDRRQYCAIGSVKTNVGHLGAAAGIVGLIKTLMSMRHRVLPPSLNFDEPNPQIDFANSPLYVNTELAPWVSDSGPLRAGLSSFGVGGTNAHVVLEEPPALPATSAPARGHQLVVLSARTPTALESSAVALGGHLQEHGEEFADAAYTLAVGRDERPVRGFLVADGAASAADRLAAGVPQPSPALVPARGTERAAAFMFPGQGAQYVDMGKELYEREPVFSAEVDSCAKVLAEHTGWDLLSVLYPQEGSDAERAAERLTETQVTQPALFVFSYALAKLLESWGVRPEAMVGHSVGEFVAASLAGVFTRDDALRLVADRGRLMSKVPSGSMLSVPLTEDQLRAVLPDDVSVAAVNSAHASVISGPDESIEDVRALLSTQGVEGRVLHTSHAFHSAMMDPVLDEFRELVADVRRTRPTLPFVSNVTGEWITPEDAVDPDYWTRHLRGAVRFKDAVPLLLDGGRRVLLEVGPGNTLTVLARQQLDAGRAALAVPTVRHVRQRQSDVAVLLGAIGQTWQAGVPVDLGRLWSDEERARVTLPPVPYEKIRCWLDESPAQGVGKGGAAAAAAGSTETGPYYLPSWREQSLLGDTGIDTGTTWLVYESLAEPVGGLVEQLRAAGADTFVVRAGTDYAQDGERFFTVRPRELADHVKVFAAAAASKPAKLRVVHGWLVGDLPGDTAKERARHGLDHGFFSILTAVHALTRKFVDVPVDLVLLTSDAEPVTGAEQIEPAKSGVLGFAKLLPKELAQTRCRAVDLASGGSPRAQIARILREIAHGEAERVVLRGVRRWVWEHQEVELPSVGAADAFLRDGVVCLITGGLGGIGLVTAKDLAQKHAAKLVLLGRSGMPPREEWDGLLAAEDERIATEPEARPDATAERIRAVREVEALGGQVLVCAADVTDAEQLRAVRAEAEDAFGRVDVVLHAAGVTGGGMLEARSQEDAERVMAAKVFGTLALEEVFGDDIDALVLYSTFAIFTGDFGLGDYVSANAIMDAYAHARTARGGSCHVVSVNWPIWQGLGMAEQVDAPDLLLDFEMGDRYQEVGHPLLGSRLIRSGNDNVIFVKKLTTEDWVTDEHTVGGRPTMPGTSLVETIRAAYQEATGASTCTLTNLVFQRPLSFDTSHTVHILLIPDGDRQFQVVIRDADHTEGEILDYTTVRVSPGDGAPAPTHDLGEWRTRCHRPDERESRESADGLVWLGPRWDNIAGHWTSDVADNGRFDELATIELPQEYAGDLADFLVHPAMLDCATSIAQHIIGTSDSSYLPFGYDRIVVRAPLPARVHSRIQHLDDTRGSLVRTNVTLVDDEGTELVAVEGFTLIAVGGQDALQASAGAPAPAAQPGRDSAAGPSGAGSGTVGKQLELALLRVNEREFGIRAEDGYPMLRDILDSGVSPQIIICPDSFTRRMGFAGEVTRDALREQLAAAPQRTVTASPRNLVTPFVEPETDAQRVIAEMWAETLAVDAIGIDDDFFDLNGNSLVAVQLVARIRERFSVDIAVASLFEARTVRGLAAEIEGSLLAEIEGLSEEEAARRLAAG</sequence>
<dbReference type="SUPFAM" id="SSF51735">
    <property type="entry name" value="NAD(P)-binding Rossmann-fold domains"/>
    <property type="match status" value="2"/>
</dbReference>
<dbReference type="InterPro" id="IPR014030">
    <property type="entry name" value="Ketoacyl_synth_N"/>
</dbReference>
<dbReference type="InterPro" id="IPR016039">
    <property type="entry name" value="Thiolase-like"/>
</dbReference>
<organism evidence="13 14">
    <name type="scientific">Streptomyces cremeus</name>
    <dbReference type="NCBI Taxonomy" id="66881"/>
    <lineage>
        <taxon>Bacteria</taxon>
        <taxon>Bacillati</taxon>
        <taxon>Actinomycetota</taxon>
        <taxon>Actinomycetes</taxon>
        <taxon>Kitasatosporales</taxon>
        <taxon>Streptomycetaceae</taxon>
        <taxon>Streptomyces</taxon>
    </lineage>
</organism>
<feature type="active site" description="Proton donor; for dehydratase activity" evidence="8">
    <location>
        <position position="1580"/>
    </location>
</feature>
<dbReference type="Pfam" id="PF00109">
    <property type="entry name" value="ketoacyl-synt"/>
    <property type="match status" value="1"/>
</dbReference>
<dbReference type="Gene3D" id="3.10.129.110">
    <property type="entry name" value="Polyketide synthase dehydratase"/>
    <property type="match status" value="1"/>
</dbReference>
<feature type="region of interest" description="N-terminal hotdog fold" evidence="8">
    <location>
        <begin position="1380"/>
        <end position="1501"/>
    </location>
</feature>
<dbReference type="Gene3D" id="3.40.50.720">
    <property type="entry name" value="NAD(P)-binding Rossmann-like Domain"/>
    <property type="match status" value="1"/>
</dbReference>
<dbReference type="Pfam" id="PF00550">
    <property type="entry name" value="PP-binding"/>
    <property type="match status" value="1"/>
</dbReference>
<evidence type="ECO:0000256" key="8">
    <source>
        <dbReference type="PROSITE-ProRule" id="PRU01363"/>
    </source>
</evidence>
<dbReference type="CDD" id="cd08953">
    <property type="entry name" value="KR_2_SDR_x"/>
    <property type="match status" value="1"/>
</dbReference>
<dbReference type="InterPro" id="IPR049900">
    <property type="entry name" value="PKS_mFAS_DH"/>
</dbReference>
<dbReference type="InterPro" id="IPR042104">
    <property type="entry name" value="PKS_dehydratase_sf"/>
</dbReference>
<dbReference type="InterPro" id="IPR036736">
    <property type="entry name" value="ACP-like_sf"/>
</dbReference>
<dbReference type="InterPro" id="IPR020806">
    <property type="entry name" value="PKS_PP-bd"/>
</dbReference>
<dbReference type="Pfam" id="PF00698">
    <property type="entry name" value="Acyl_transf_1"/>
    <property type="match status" value="1"/>
</dbReference>
<dbReference type="Proteomes" id="UP001589718">
    <property type="component" value="Unassembled WGS sequence"/>
</dbReference>
<dbReference type="InterPro" id="IPR029058">
    <property type="entry name" value="AB_hydrolase_fold"/>
</dbReference>
<dbReference type="Pfam" id="PF16197">
    <property type="entry name" value="KAsynt_C_assoc"/>
    <property type="match status" value="1"/>
</dbReference>
<dbReference type="EMBL" id="JBHMCR010000019">
    <property type="protein sequence ID" value="MFB9524064.1"/>
    <property type="molecule type" value="Genomic_DNA"/>
</dbReference>
<evidence type="ECO:0000256" key="4">
    <source>
        <dbReference type="ARBA" id="ARBA00022679"/>
    </source>
</evidence>
<dbReference type="InterPro" id="IPR057326">
    <property type="entry name" value="KR_dom"/>
</dbReference>
<dbReference type="SMART" id="SM00826">
    <property type="entry name" value="PKS_DH"/>
    <property type="match status" value="1"/>
</dbReference>
<feature type="compositionally biased region" description="Low complexity" evidence="9">
    <location>
        <begin position="1665"/>
        <end position="1682"/>
    </location>
</feature>
<dbReference type="InterPro" id="IPR006162">
    <property type="entry name" value="Ppantetheine_attach_site"/>
</dbReference>
<dbReference type="Pfam" id="PF02801">
    <property type="entry name" value="Ketoacyl-synt_C"/>
    <property type="match status" value="1"/>
</dbReference>
<evidence type="ECO:0000313" key="14">
    <source>
        <dbReference type="Proteomes" id="UP001589718"/>
    </source>
</evidence>
<dbReference type="InterPro" id="IPR049551">
    <property type="entry name" value="PKS_DH_C"/>
</dbReference>
<dbReference type="SUPFAM" id="SSF52151">
    <property type="entry name" value="FabD/lysophospholipase-like"/>
    <property type="match status" value="1"/>
</dbReference>
<comment type="caution">
    <text evidence="13">The sequence shown here is derived from an EMBL/GenBank/DDBJ whole genome shotgun (WGS) entry which is preliminary data.</text>
</comment>
<dbReference type="InterPro" id="IPR032821">
    <property type="entry name" value="PKS_assoc"/>
</dbReference>
<comment type="pathway">
    <text evidence="1">Antibiotic biosynthesis.</text>
</comment>
<dbReference type="PROSITE" id="PS52004">
    <property type="entry name" value="KS3_2"/>
    <property type="match status" value="1"/>
</dbReference>
<feature type="region of interest" description="C-terminal hotdog fold" evidence="8">
    <location>
        <begin position="1515"/>
        <end position="1661"/>
    </location>
</feature>
<dbReference type="InterPro" id="IPR016035">
    <property type="entry name" value="Acyl_Trfase/lysoPLipase"/>
</dbReference>
<feature type="active site" description="Proton acceptor; for dehydratase activity" evidence="8">
    <location>
        <position position="1411"/>
    </location>
</feature>
<dbReference type="SUPFAM" id="SSF53901">
    <property type="entry name" value="Thiolase-like"/>
    <property type="match status" value="1"/>
</dbReference>
<dbReference type="SUPFAM" id="SSF55048">
    <property type="entry name" value="Probable ACP-binding domain of malonyl-CoA ACP transacylase"/>
    <property type="match status" value="1"/>
</dbReference>
<dbReference type="Pfam" id="PF14765">
    <property type="entry name" value="PS-DH"/>
    <property type="match status" value="1"/>
</dbReference>
<evidence type="ECO:0000256" key="5">
    <source>
        <dbReference type="ARBA" id="ARBA00023194"/>
    </source>
</evidence>
<dbReference type="InterPro" id="IPR020807">
    <property type="entry name" value="PKS_DH"/>
</dbReference>
<dbReference type="InterPro" id="IPR049552">
    <property type="entry name" value="PKS_DH_N"/>
</dbReference>
<dbReference type="InterPro" id="IPR014043">
    <property type="entry name" value="Acyl_transferase_dom"/>
</dbReference>
<dbReference type="InterPro" id="IPR001227">
    <property type="entry name" value="Ac_transferase_dom_sf"/>
</dbReference>
<dbReference type="PANTHER" id="PTHR43775">
    <property type="entry name" value="FATTY ACID SYNTHASE"/>
    <property type="match status" value="1"/>
</dbReference>
<keyword evidence="4" id="KW-0808">Transferase</keyword>
<dbReference type="SMART" id="SM00823">
    <property type="entry name" value="PKS_PP"/>
    <property type="match status" value="1"/>
</dbReference>
<evidence type="ECO:0000259" key="12">
    <source>
        <dbReference type="PROSITE" id="PS52019"/>
    </source>
</evidence>
<reference evidence="13 14" key="1">
    <citation type="submission" date="2024-09" db="EMBL/GenBank/DDBJ databases">
        <authorList>
            <person name="Sun Q."/>
            <person name="Mori K."/>
        </authorList>
    </citation>
    <scope>NUCLEOTIDE SEQUENCE [LARGE SCALE GENOMIC DNA]</scope>
    <source>
        <strain evidence="13 14">JCM 4362</strain>
    </source>
</reference>
<dbReference type="InterPro" id="IPR013968">
    <property type="entry name" value="PKS_KR"/>
</dbReference>
<dbReference type="Gene3D" id="3.30.70.3290">
    <property type="match status" value="1"/>
</dbReference>
<proteinExistence type="predicted"/>
<evidence type="ECO:0000256" key="6">
    <source>
        <dbReference type="ARBA" id="ARBA00023268"/>
    </source>
</evidence>
<keyword evidence="14" id="KW-1185">Reference proteome</keyword>
<protein>
    <submittedName>
        <fullName evidence="13">SDR family NAD(P)-dependent oxidoreductase</fullName>
    </submittedName>
</protein>
<dbReference type="SMART" id="SM00827">
    <property type="entry name" value="PKS_AT"/>
    <property type="match status" value="1"/>
</dbReference>
<evidence type="ECO:0000256" key="1">
    <source>
        <dbReference type="ARBA" id="ARBA00004792"/>
    </source>
</evidence>
<dbReference type="InterPro" id="IPR014031">
    <property type="entry name" value="Ketoacyl_synth_C"/>
</dbReference>
<name>A0ABV5PLR1_STRCM</name>
<dbReference type="RefSeq" id="WP_345218286.1">
    <property type="nucleotide sequence ID" value="NZ_JBHMCR010000019.1"/>
</dbReference>
<dbReference type="Pfam" id="PF21089">
    <property type="entry name" value="PKS_DH_N"/>
    <property type="match status" value="1"/>
</dbReference>
<dbReference type="InterPro" id="IPR020841">
    <property type="entry name" value="PKS_Beta-ketoAc_synthase_dom"/>
</dbReference>
<keyword evidence="3" id="KW-0597">Phosphoprotein</keyword>
<keyword evidence="7" id="KW-0012">Acyltransferase</keyword>
<keyword evidence="2" id="KW-0596">Phosphopantetheine</keyword>
<dbReference type="PROSITE" id="PS50075">
    <property type="entry name" value="CARRIER"/>
    <property type="match status" value="1"/>
</dbReference>
<evidence type="ECO:0000313" key="13">
    <source>
        <dbReference type="EMBL" id="MFB9524064.1"/>
    </source>
</evidence>
<feature type="domain" description="PKS/mFAS DH" evidence="12">
    <location>
        <begin position="1380"/>
        <end position="1661"/>
    </location>
</feature>
<dbReference type="CDD" id="cd00833">
    <property type="entry name" value="PKS"/>
    <property type="match status" value="1"/>
</dbReference>